<dbReference type="PANTHER" id="PTHR36849:SF1">
    <property type="entry name" value="CYTOPLASMIC PROTEIN"/>
    <property type="match status" value="1"/>
</dbReference>
<name>T1A4S5_9ZZZZ</name>
<reference evidence="1" key="2">
    <citation type="journal article" date="2014" name="ISME J.">
        <title>Microbial stratification in low pH oxic and suboxic macroscopic growths along an acid mine drainage.</title>
        <authorList>
            <person name="Mendez-Garcia C."/>
            <person name="Mesa V."/>
            <person name="Sprenger R.R."/>
            <person name="Richter M."/>
            <person name="Diez M.S."/>
            <person name="Solano J."/>
            <person name="Bargiela R."/>
            <person name="Golyshina O.V."/>
            <person name="Manteca A."/>
            <person name="Ramos J.L."/>
            <person name="Gallego J.R."/>
            <person name="Llorente I."/>
            <person name="Martins Dos Santos V.A."/>
            <person name="Jensen O.N."/>
            <person name="Pelaez A.I."/>
            <person name="Sanchez J."/>
            <person name="Ferrer M."/>
        </authorList>
    </citation>
    <scope>NUCLEOTIDE SEQUENCE</scope>
</reference>
<dbReference type="PANTHER" id="PTHR36849">
    <property type="entry name" value="CYTOPLASMIC PROTEIN-RELATED"/>
    <property type="match status" value="1"/>
</dbReference>
<dbReference type="AlphaFoldDB" id="T1A4S5"/>
<feature type="non-terminal residue" evidence="1">
    <location>
        <position position="1"/>
    </location>
</feature>
<organism evidence="1">
    <name type="scientific">mine drainage metagenome</name>
    <dbReference type="NCBI Taxonomy" id="410659"/>
    <lineage>
        <taxon>unclassified sequences</taxon>
        <taxon>metagenomes</taxon>
        <taxon>ecological metagenomes</taxon>
    </lineage>
</organism>
<reference evidence="1" key="1">
    <citation type="submission" date="2013-08" db="EMBL/GenBank/DDBJ databases">
        <authorList>
            <person name="Mendez C."/>
            <person name="Richter M."/>
            <person name="Ferrer M."/>
            <person name="Sanchez J."/>
        </authorList>
    </citation>
    <scope>NUCLEOTIDE SEQUENCE</scope>
</reference>
<accession>T1A4S5</accession>
<gene>
    <name evidence="1" type="ORF">B2A_11993</name>
</gene>
<protein>
    <submittedName>
        <fullName evidence="1">Protein containing DUF488</fullName>
    </submittedName>
</protein>
<dbReference type="Pfam" id="PF22752">
    <property type="entry name" value="DUF488-N3i"/>
    <property type="match status" value="1"/>
</dbReference>
<dbReference type="EMBL" id="AUZZ01008659">
    <property type="protein sequence ID" value="EQD36860.1"/>
    <property type="molecule type" value="Genomic_DNA"/>
</dbReference>
<comment type="caution">
    <text evidence="1">The sequence shown here is derived from an EMBL/GenBank/DDBJ whole genome shotgun (WGS) entry which is preliminary data.</text>
</comment>
<dbReference type="InterPro" id="IPR052552">
    <property type="entry name" value="YeaO-like"/>
</dbReference>
<evidence type="ECO:0000313" key="1">
    <source>
        <dbReference type="EMBL" id="EQD36860.1"/>
    </source>
</evidence>
<sequence length="115" mass="13512">EKADITDGDRILVDRLWPRGIRRSTPNIDVWIKDVAPSDELRKWFAHEPEKWKGFEEKYKKELSSNKALDKLIEYINSKDTVTFLYSARDTEHNNALILLQVVNERLKKEGKNVS</sequence>
<proteinExistence type="predicted"/>